<feature type="domain" description="REM-1" evidence="7">
    <location>
        <begin position="6"/>
        <end position="86"/>
    </location>
</feature>
<dbReference type="InterPro" id="IPR038499">
    <property type="entry name" value="BRO1_sf"/>
</dbReference>
<evidence type="ECO:0000313" key="8">
    <source>
        <dbReference type="EMBL" id="SSX19019.1"/>
    </source>
</evidence>
<dbReference type="OMA" id="PPVHDYM"/>
<feature type="coiled-coil region" evidence="3">
    <location>
        <begin position="63"/>
        <end position="90"/>
    </location>
</feature>
<dbReference type="PANTHER" id="PTHR23031:SF15">
    <property type="entry name" value="LD12055P"/>
    <property type="match status" value="1"/>
</dbReference>
<dbReference type="PROSITE" id="PS51860">
    <property type="entry name" value="REM_1"/>
    <property type="match status" value="1"/>
</dbReference>
<dbReference type="Pfam" id="PF03097">
    <property type="entry name" value="BRO1"/>
    <property type="match status" value="1"/>
</dbReference>
<dbReference type="InterPro" id="IPR004328">
    <property type="entry name" value="BRO1_dom"/>
</dbReference>
<gene>
    <name evidence="8" type="primary">CSON011704</name>
</gene>
<dbReference type="SUPFAM" id="SSF46585">
    <property type="entry name" value="HR1 repeat"/>
    <property type="match status" value="1"/>
</dbReference>
<dbReference type="SMART" id="SM00228">
    <property type="entry name" value="PDZ"/>
    <property type="match status" value="1"/>
</dbReference>
<feature type="compositionally biased region" description="Low complexity" evidence="4">
    <location>
        <begin position="638"/>
        <end position="652"/>
    </location>
</feature>
<dbReference type="InterPro" id="IPR036034">
    <property type="entry name" value="PDZ_sf"/>
</dbReference>
<dbReference type="Gene3D" id="1.10.287.160">
    <property type="entry name" value="HR1 repeat"/>
    <property type="match status" value="1"/>
</dbReference>
<evidence type="ECO:0000256" key="2">
    <source>
        <dbReference type="PROSITE-ProRule" id="PRU01207"/>
    </source>
</evidence>
<feature type="domain" description="BRO1" evidence="6">
    <location>
        <begin position="97"/>
        <end position="474"/>
    </location>
</feature>
<dbReference type="PROSITE" id="PS50106">
    <property type="entry name" value="PDZ"/>
    <property type="match status" value="1"/>
</dbReference>
<dbReference type="InterPro" id="IPR001478">
    <property type="entry name" value="PDZ"/>
</dbReference>
<name>A0A336LR81_CULSO</name>
<dbReference type="SMART" id="SM01041">
    <property type="entry name" value="BRO1"/>
    <property type="match status" value="1"/>
</dbReference>
<dbReference type="CDD" id="cd11633">
    <property type="entry name" value="HR1_Rhophilin-1"/>
    <property type="match status" value="1"/>
</dbReference>
<dbReference type="GO" id="GO:0007165">
    <property type="term" value="P:signal transduction"/>
    <property type="evidence" value="ECO:0007669"/>
    <property type="project" value="InterPro"/>
</dbReference>
<proteinExistence type="inferred from homology"/>
<dbReference type="Pfam" id="PF00595">
    <property type="entry name" value="PDZ"/>
    <property type="match status" value="1"/>
</dbReference>
<feature type="region of interest" description="Disordered" evidence="4">
    <location>
        <begin position="636"/>
        <end position="669"/>
    </location>
</feature>
<dbReference type="InterPro" id="IPR011072">
    <property type="entry name" value="HR1_rho-bd"/>
</dbReference>
<dbReference type="Pfam" id="PF02185">
    <property type="entry name" value="HR1"/>
    <property type="match status" value="1"/>
</dbReference>
<dbReference type="Gene3D" id="1.25.40.280">
    <property type="entry name" value="alix/aip1 like domains"/>
    <property type="match status" value="1"/>
</dbReference>
<evidence type="ECO:0000256" key="4">
    <source>
        <dbReference type="SAM" id="MobiDB-lite"/>
    </source>
</evidence>
<dbReference type="AlphaFoldDB" id="A0A336LR81"/>
<dbReference type="InterPro" id="IPR036274">
    <property type="entry name" value="HR1_rpt_sf"/>
</dbReference>
<evidence type="ECO:0000256" key="3">
    <source>
        <dbReference type="SAM" id="Coils"/>
    </source>
</evidence>
<feature type="compositionally biased region" description="Basic residues" evidence="4">
    <location>
        <begin position="658"/>
        <end position="669"/>
    </location>
</feature>
<dbReference type="PROSITE" id="PS51180">
    <property type="entry name" value="BRO1"/>
    <property type="match status" value="1"/>
</dbReference>
<feature type="domain" description="PDZ" evidence="5">
    <location>
        <begin position="528"/>
        <end position="613"/>
    </location>
</feature>
<dbReference type="VEuPathDB" id="VectorBase:CSON011704"/>
<protein>
    <submittedName>
        <fullName evidence="8">CSON011704 protein</fullName>
    </submittedName>
</protein>
<keyword evidence="2 3" id="KW-0175">Coiled coil</keyword>
<accession>A0A336LR81</accession>
<dbReference type="SMART" id="SM00742">
    <property type="entry name" value="Hr1"/>
    <property type="match status" value="1"/>
</dbReference>
<sequence>MGCIDNLESQGMDANTSFRAKLQSKRSKLNQEINKELRLRAGAEKLYQATTNKKLRNTIALELSFVNSNLQLLKEQLAELNSSVECYQNDSQNLILPMIPLGLKETKEISFMDPFSDFILEHYSEDSNLYEDAIADLTDLRQACRTPTRNTQGVSLLFRYYNLLYYVERRFFTADRNAGIYFEWYDSLTGEPSSQRSVAYEKACILFNLAAIYTQIGARHDRKSEKGLDGAVYNFLQAAGVFKHIYDTFTNAPSMDLKPLVLDVFVDLMLAQSRECLYEKLQLQMESMSIQDTDNLYKELAGEANQLAKKYAEIHTTIQSNETHSYLPECWVGLVPMKAEYYKGLAHFHASKAAGEGVTQIEGYPADKPISDDLIRRAHLKEAIASLEEARRIQRMCRDLKNKDSLSKVVKEALTAAEDEFSVIDRIIPDNINDDDLELLTVKIEAISNVTLSLSGPDFTAHKVEDPFKALGPIGVFSARKYWTAPRSIRLQKGTGSIIQRRKPKTCHCKPGTLIACDYCKSRSNNGSIRSESTNSSDKEKVIDSFGFNVRGDAPVVISNVERNSLAELGGLKQGDYLVEVMGIDVKWHTYQQVVKLINSANSTLELKVVTPMDKGYQSPLPKDPYCPYTYQSLGRHSTSSSMLSSTRTSNSDTAKSQKTKSCSKRSRSRLNSFTSSSWNLFRRSQSMGKI</sequence>
<organism evidence="8">
    <name type="scientific">Culicoides sonorensis</name>
    <name type="common">Biting midge</name>
    <dbReference type="NCBI Taxonomy" id="179676"/>
    <lineage>
        <taxon>Eukaryota</taxon>
        <taxon>Metazoa</taxon>
        <taxon>Ecdysozoa</taxon>
        <taxon>Arthropoda</taxon>
        <taxon>Hexapoda</taxon>
        <taxon>Insecta</taxon>
        <taxon>Pterygota</taxon>
        <taxon>Neoptera</taxon>
        <taxon>Endopterygota</taxon>
        <taxon>Diptera</taxon>
        <taxon>Nematocera</taxon>
        <taxon>Chironomoidea</taxon>
        <taxon>Ceratopogonidae</taxon>
        <taxon>Ceratopogoninae</taxon>
        <taxon>Culicoides</taxon>
        <taxon>Monoculicoides</taxon>
    </lineage>
</organism>
<dbReference type="SUPFAM" id="SSF50156">
    <property type="entry name" value="PDZ domain-like"/>
    <property type="match status" value="1"/>
</dbReference>
<evidence type="ECO:0000259" key="7">
    <source>
        <dbReference type="PROSITE" id="PS51860"/>
    </source>
</evidence>
<dbReference type="GO" id="GO:0051497">
    <property type="term" value="P:negative regulation of stress fiber assembly"/>
    <property type="evidence" value="ECO:0007669"/>
    <property type="project" value="TreeGrafter"/>
</dbReference>
<evidence type="ECO:0000259" key="6">
    <source>
        <dbReference type="PROSITE" id="PS51180"/>
    </source>
</evidence>
<evidence type="ECO:0000256" key="1">
    <source>
        <dbReference type="ARBA" id="ARBA00010369"/>
    </source>
</evidence>
<reference evidence="8" key="1">
    <citation type="submission" date="2018-07" db="EMBL/GenBank/DDBJ databases">
        <authorList>
            <person name="Quirk P.G."/>
            <person name="Krulwich T.A."/>
        </authorList>
    </citation>
    <scope>NUCLEOTIDE SEQUENCE</scope>
</reference>
<comment type="similarity">
    <text evidence="1">Belongs to the RHPN family.</text>
</comment>
<dbReference type="Gene3D" id="2.30.42.10">
    <property type="match status" value="1"/>
</dbReference>
<dbReference type="InterPro" id="IPR047138">
    <property type="entry name" value="RHPN1_2"/>
</dbReference>
<dbReference type="EMBL" id="UFQT01000051">
    <property type="protein sequence ID" value="SSX19019.1"/>
    <property type="molecule type" value="Genomic_DNA"/>
</dbReference>
<dbReference type="PANTHER" id="PTHR23031">
    <property type="entry name" value="RHOPHILIN"/>
    <property type="match status" value="1"/>
</dbReference>
<evidence type="ECO:0000259" key="5">
    <source>
        <dbReference type="PROSITE" id="PS50106"/>
    </source>
</evidence>